<evidence type="ECO:0000256" key="2">
    <source>
        <dbReference type="ARBA" id="ARBA00022737"/>
    </source>
</evidence>
<organism evidence="9 10">
    <name type="scientific">Anguilla anguilla</name>
    <name type="common">European freshwater eel</name>
    <name type="synonym">Muraena anguilla</name>
    <dbReference type="NCBI Taxonomy" id="7936"/>
    <lineage>
        <taxon>Eukaryota</taxon>
        <taxon>Metazoa</taxon>
        <taxon>Chordata</taxon>
        <taxon>Craniata</taxon>
        <taxon>Vertebrata</taxon>
        <taxon>Euteleostomi</taxon>
        <taxon>Actinopterygii</taxon>
        <taxon>Neopterygii</taxon>
        <taxon>Teleostei</taxon>
        <taxon>Anguilliformes</taxon>
        <taxon>Anguillidae</taxon>
        <taxon>Anguilla</taxon>
    </lineage>
</organism>
<protein>
    <recommendedName>
        <fullName evidence="11">Agrin</fullName>
    </recommendedName>
</protein>
<dbReference type="GO" id="GO:0005604">
    <property type="term" value="C:basement membrane"/>
    <property type="evidence" value="ECO:0007669"/>
    <property type="project" value="UniProtKB-ARBA"/>
</dbReference>
<dbReference type="SMART" id="SM00179">
    <property type="entry name" value="EGF_CA"/>
    <property type="match status" value="2"/>
</dbReference>
<dbReference type="Pfam" id="PF00054">
    <property type="entry name" value="Laminin_G_1"/>
    <property type="match status" value="3"/>
</dbReference>
<dbReference type="CDD" id="cd00110">
    <property type="entry name" value="LamG"/>
    <property type="match status" value="3"/>
</dbReference>
<dbReference type="InterPro" id="IPR036364">
    <property type="entry name" value="SEA_dom_sf"/>
</dbReference>
<evidence type="ECO:0000259" key="7">
    <source>
        <dbReference type="PROSITE" id="PS50025"/>
    </source>
</evidence>
<evidence type="ECO:0000256" key="5">
    <source>
        <dbReference type="SAM" id="MobiDB-lite"/>
    </source>
</evidence>
<dbReference type="SUPFAM" id="SSF82671">
    <property type="entry name" value="SEA domain"/>
    <property type="match status" value="1"/>
</dbReference>
<dbReference type="PANTHER" id="PTHR15036">
    <property type="entry name" value="PIKACHURIN-LIKE PROTEIN"/>
    <property type="match status" value="1"/>
</dbReference>
<dbReference type="SUPFAM" id="SSF49899">
    <property type="entry name" value="Concanavalin A-like lectins/glucanases"/>
    <property type="match status" value="3"/>
</dbReference>
<dbReference type="Gene3D" id="3.30.70.960">
    <property type="entry name" value="SEA domain"/>
    <property type="match status" value="1"/>
</dbReference>
<dbReference type="CDD" id="cd00054">
    <property type="entry name" value="EGF_CA"/>
    <property type="match status" value="2"/>
</dbReference>
<keyword evidence="3 4" id="KW-1015">Disulfide bond</keyword>
<evidence type="ECO:0000256" key="1">
    <source>
        <dbReference type="ARBA" id="ARBA00022536"/>
    </source>
</evidence>
<evidence type="ECO:0000256" key="3">
    <source>
        <dbReference type="ARBA" id="ARBA00023157"/>
    </source>
</evidence>
<feature type="compositionally biased region" description="Low complexity" evidence="5">
    <location>
        <begin position="1"/>
        <end position="26"/>
    </location>
</feature>
<feature type="region of interest" description="Disordered" evidence="5">
    <location>
        <begin position="1"/>
        <end position="28"/>
    </location>
</feature>
<dbReference type="PROSITE" id="PS50024">
    <property type="entry name" value="SEA"/>
    <property type="match status" value="1"/>
</dbReference>
<dbReference type="InterPro" id="IPR001881">
    <property type="entry name" value="EGF-like_Ca-bd_dom"/>
</dbReference>
<comment type="caution">
    <text evidence="9">The sequence shown here is derived from an EMBL/GenBank/DDBJ whole genome shotgun (WGS) entry which is preliminary data.</text>
</comment>
<comment type="caution">
    <text evidence="4">Lacks conserved residue(s) required for the propagation of feature annotation.</text>
</comment>
<feature type="disulfide bond" evidence="4">
    <location>
        <begin position="437"/>
        <end position="446"/>
    </location>
</feature>
<reference evidence="9" key="1">
    <citation type="submission" date="2021-01" db="EMBL/GenBank/DDBJ databases">
        <title>A chromosome-scale assembly of European eel, Anguilla anguilla.</title>
        <authorList>
            <person name="Henkel C."/>
            <person name="Jong-Raadsen S.A."/>
            <person name="Dufour S."/>
            <person name="Weltzien F.-A."/>
            <person name="Palstra A.P."/>
            <person name="Pelster B."/>
            <person name="Spaink H.P."/>
            <person name="Van Den Thillart G.E."/>
            <person name="Jansen H."/>
            <person name="Zahm M."/>
            <person name="Klopp C."/>
            <person name="Cedric C."/>
            <person name="Louis A."/>
            <person name="Berthelot C."/>
            <person name="Parey E."/>
            <person name="Roest Crollius H."/>
            <person name="Montfort J."/>
            <person name="Robinson-Rechavi M."/>
            <person name="Bucao C."/>
            <person name="Bouchez O."/>
            <person name="Gislard M."/>
            <person name="Lluch J."/>
            <person name="Milhes M."/>
            <person name="Lampietro C."/>
            <person name="Lopez Roques C."/>
            <person name="Donnadieu C."/>
            <person name="Braasch I."/>
            <person name="Desvignes T."/>
            <person name="Postlethwait J."/>
            <person name="Bobe J."/>
            <person name="Guiguen Y."/>
            <person name="Dirks R."/>
        </authorList>
    </citation>
    <scope>NUCLEOTIDE SEQUENCE</scope>
    <source>
        <strain evidence="9">Tag_6206</strain>
        <tissue evidence="9">Liver</tissue>
    </source>
</reference>
<dbReference type="Gene3D" id="2.60.120.200">
    <property type="match status" value="3"/>
</dbReference>
<dbReference type="Pfam" id="PF00008">
    <property type="entry name" value="EGF"/>
    <property type="match status" value="2"/>
</dbReference>
<evidence type="ECO:0000313" key="10">
    <source>
        <dbReference type="Proteomes" id="UP001044222"/>
    </source>
</evidence>
<dbReference type="PANTHER" id="PTHR15036:SF83">
    <property type="entry name" value="AGRIN"/>
    <property type="match status" value="1"/>
</dbReference>
<feature type="domain" description="SEA" evidence="6">
    <location>
        <begin position="54"/>
        <end position="176"/>
    </location>
</feature>
<dbReference type="FunFam" id="2.10.25.10:FF:000095">
    <property type="entry name" value="Notch, isoform B"/>
    <property type="match status" value="1"/>
</dbReference>
<feature type="domain" description="EGF-like" evidence="8">
    <location>
        <begin position="371"/>
        <end position="408"/>
    </location>
</feature>
<dbReference type="FunFam" id="2.60.120.200:FF:000027">
    <property type="entry name" value="Transmembrane agrin"/>
    <property type="match status" value="1"/>
</dbReference>
<sequence>MEASGAEPVEPTAVAAAATRPAVEPRSSCDNTAFGCCPDGRTAASSSEGTNCPPTMKFNGFLHLDQVEGQEVFYTPEMEDPKSELFGETARSIEGALNELFRKSDVQKDFKSVRVRNLAPSHSILAFVEAHFDPDTRYSVEDIEEALLKQLKAAKETAIVVKKPEEDNIRFSNYGLSTLPFFTTTTTTSHVIKYFIPSFGGRSYLAFPTMRAYHTVRIAMEFRASEMTGLLLFNGQSGKKDFLSLALVSGQVQLRFNTGSGTGTLLSKVRVRPGRWHQLVVTRNRRNAMLSVDNEPHVEGESPPGTDGLNLDTNLFIGGVPEELLQDVKERTSVSSGLVGCVRTLDVNNMVHNLQEKGGDVMYGTAVGECGNNPCQPDPCRNGALCQVREAEMFHCKCVNGFSGPTCADARNPCDPNRCHPSSQCQVLPEGGYKCDCPMGREGTHCERESRNDRSEAYMPFFTGDSYLELKGLQTYGNDLQQKVSLAVVFLANDSNGVIFYNGQKNDGKGDFISLALNDGILEFRYDLGKGPAVIRSKEKIKMNVWNTVNLERANRKGEISVNDRDQVRGESPNQHTALNLKESLFVGGAPDFSKLARAASLKDGFKGAIQKITLMGTPILKRENALRSSDVSMFPHHPCTRDVPHNICQHGGLCTPILDGYECVCQHGFSGSNCQNAIIEKSAGEMESIAFDGRTFIEYHNAVTKSEKALLVNKFELSIRTEATHGLILWSGKGAERSDYIALAVVDGRVQMTYDLGSKPVVLQVRAATAGSRAPAVTTNNWVRQVQSQQVGNEAAVTGSSPLAATQLDTDGALWLGGLEESSVARRLPKAYSTGFVGCVKDVTVDGVELHLVEDALNNPTILHCSAK</sequence>
<dbReference type="InterPro" id="IPR001791">
    <property type="entry name" value="Laminin_G"/>
</dbReference>
<dbReference type="EMBL" id="JAFIRN010000012">
    <property type="protein sequence ID" value="KAG5838803.1"/>
    <property type="molecule type" value="Genomic_DNA"/>
</dbReference>
<dbReference type="Pfam" id="PF01390">
    <property type="entry name" value="SEA"/>
    <property type="match status" value="1"/>
</dbReference>
<feature type="domain" description="Laminin G" evidence="7">
    <location>
        <begin position="457"/>
        <end position="640"/>
    </location>
</feature>
<feature type="domain" description="Laminin G" evidence="7">
    <location>
        <begin position="687"/>
        <end position="866"/>
    </location>
</feature>
<evidence type="ECO:0000259" key="6">
    <source>
        <dbReference type="PROSITE" id="PS50024"/>
    </source>
</evidence>
<dbReference type="PROSITE" id="PS50026">
    <property type="entry name" value="EGF_3"/>
    <property type="match status" value="3"/>
</dbReference>
<name>A0A9D3M1C8_ANGAN</name>
<dbReference type="GO" id="GO:0005509">
    <property type="term" value="F:calcium ion binding"/>
    <property type="evidence" value="ECO:0007669"/>
    <property type="project" value="InterPro"/>
</dbReference>
<dbReference type="PROSITE" id="PS50025">
    <property type="entry name" value="LAM_G_DOMAIN"/>
    <property type="match status" value="3"/>
</dbReference>
<dbReference type="InterPro" id="IPR050372">
    <property type="entry name" value="Neurexin-related_CASP"/>
</dbReference>
<dbReference type="PROSITE" id="PS01186">
    <property type="entry name" value="EGF_2"/>
    <property type="match status" value="2"/>
</dbReference>
<dbReference type="SMART" id="SM00282">
    <property type="entry name" value="LamG"/>
    <property type="match status" value="3"/>
</dbReference>
<evidence type="ECO:0000259" key="8">
    <source>
        <dbReference type="PROSITE" id="PS50026"/>
    </source>
</evidence>
<dbReference type="AlphaFoldDB" id="A0A9D3M1C8"/>
<evidence type="ECO:0000313" key="9">
    <source>
        <dbReference type="EMBL" id="KAG5838803.1"/>
    </source>
</evidence>
<feature type="disulfide bond" evidence="4">
    <location>
        <begin position="666"/>
        <end position="675"/>
    </location>
</feature>
<dbReference type="SMART" id="SM00181">
    <property type="entry name" value="EGF"/>
    <property type="match status" value="3"/>
</dbReference>
<keyword evidence="10" id="KW-1185">Reference proteome</keyword>
<feature type="domain" description="EGF-like" evidence="8">
    <location>
        <begin position="410"/>
        <end position="447"/>
    </location>
</feature>
<keyword evidence="1 4" id="KW-0245">EGF-like domain</keyword>
<dbReference type="SMART" id="SM00200">
    <property type="entry name" value="SEA"/>
    <property type="match status" value="1"/>
</dbReference>
<dbReference type="PROSITE" id="PS00022">
    <property type="entry name" value="EGF_1"/>
    <property type="match status" value="3"/>
</dbReference>
<dbReference type="SUPFAM" id="SSF57196">
    <property type="entry name" value="EGF/Laminin"/>
    <property type="match status" value="1"/>
</dbReference>
<keyword evidence="2" id="KW-0677">Repeat</keyword>
<dbReference type="InterPro" id="IPR000082">
    <property type="entry name" value="SEA_dom"/>
</dbReference>
<dbReference type="Proteomes" id="UP001044222">
    <property type="component" value="Chromosome 12"/>
</dbReference>
<feature type="domain" description="EGF-like" evidence="8">
    <location>
        <begin position="636"/>
        <end position="676"/>
    </location>
</feature>
<proteinExistence type="predicted"/>
<accession>A0A9D3M1C8</accession>
<feature type="domain" description="Laminin G" evidence="7">
    <location>
        <begin position="194"/>
        <end position="370"/>
    </location>
</feature>
<dbReference type="Gene3D" id="2.10.25.10">
    <property type="entry name" value="Laminin"/>
    <property type="match status" value="3"/>
</dbReference>
<dbReference type="FunFam" id="2.60.120.200:FF:000045">
    <property type="entry name" value="Transmembrane agrin"/>
    <property type="match status" value="1"/>
</dbReference>
<evidence type="ECO:0008006" key="11">
    <source>
        <dbReference type="Google" id="ProtNLM"/>
    </source>
</evidence>
<gene>
    <name evidence="9" type="ORF">ANANG_G00227480</name>
</gene>
<dbReference type="InterPro" id="IPR013320">
    <property type="entry name" value="ConA-like_dom_sf"/>
</dbReference>
<dbReference type="FunFam" id="2.60.120.200:FF:000031">
    <property type="entry name" value="NtA agrin"/>
    <property type="match status" value="1"/>
</dbReference>
<evidence type="ECO:0000256" key="4">
    <source>
        <dbReference type="PROSITE-ProRule" id="PRU00076"/>
    </source>
</evidence>
<dbReference type="InterPro" id="IPR000742">
    <property type="entry name" value="EGF"/>
</dbReference>
<feature type="disulfide bond" evidence="4">
    <location>
        <begin position="398"/>
        <end position="407"/>
    </location>
</feature>